<dbReference type="InterPro" id="IPR046268">
    <property type="entry name" value="DUF6301"/>
</dbReference>
<dbReference type="OrthoDB" id="3254024at2"/>
<proteinExistence type="predicted"/>
<name>A0A3P1V8K4_9ACTO</name>
<reference evidence="1 2" key="1">
    <citation type="submission" date="2018-11" db="EMBL/GenBank/DDBJ databases">
        <title>Genomes From Bacteria Associated with the Canine Oral Cavity: a Test Case for Automated Genome-Based Taxonomic Assignment.</title>
        <authorList>
            <person name="Coil D.A."/>
            <person name="Jospin G."/>
            <person name="Darling A.E."/>
            <person name="Wallis C."/>
            <person name="Davis I.J."/>
            <person name="Harris S."/>
            <person name="Eisen J.A."/>
            <person name="Holcombe L.J."/>
            <person name="O'Flynn C."/>
        </authorList>
    </citation>
    <scope>NUCLEOTIDE SEQUENCE [LARGE SCALE GENOMIC DNA]</scope>
    <source>
        <strain evidence="1 2">OH5050</strain>
    </source>
</reference>
<sequence length="168" mass="19066">MSDFRTLPIEEAIAWIQAWTDHAWPMSLQEAFAIRDSLGWMPSHQEPRYFTTKLSTNGKEDGMILRSNEFGIKGVNFKLSTTPCPEENEQTTQMSITAYSQYATALEQLWGPGQPGKGPYASSQLRWTLPNKVSISIILTAPLIGIDIDSPWRTKISEEYDQAMEDYE</sequence>
<protein>
    <submittedName>
        <fullName evidence="1">Uncharacterized protein</fullName>
    </submittedName>
</protein>
<accession>A0A3P1V8K4</accession>
<dbReference type="Proteomes" id="UP000271272">
    <property type="component" value="Unassembled WGS sequence"/>
</dbReference>
<dbReference type="EMBL" id="RQZC01000003">
    <property type="protein sequence ID" value="RRD30118.1"/>
    <property type="molecule type" value="Genomic_DNA"/>
</dbReference>
<dbReference type="RefSeq" id="WP_124933097.1">
    <property type="nucleotide sequence ID" value="NZ_RQZC01000003.1"/>
</dbReference>
<keyword evidence="2" id="KW-1185">Reference proteome</keyword>
<organism evidence="1 2">
    <name type="scientific">Actinomyces bowdenii</name>
    <dbReference type="NCBI Taxonomy" id="131109"/>
    <lineage>
        <taxon>Bacteria</taxon>
        <taxon>Bacillati</taxon>
        <taxon>Actinomycetota</taxon>
        <taxon>Actinomycetes</taxon>
        <taxon>Actinomycetales</taxon>
        <taxon>Actinomycetaceae</taxon>
        <taxon>Actinomyces</taxon>
    </lineage>
</organism>
<gene>
    <name evidence="1" type="ORF">EII10_03325</name>
</gene>
<evidence type="ECO:0000313" key="2">
    <source>
        <dbReference type="Proteomes" id="UP000271272"/>
    </source>
</evidence>
<dbReference type="Pfam" id="PF19818">
    <property type="entry name" value="DUF6301"/>
    <property type="match status" value="1"/>
</dbReference>
<comment type="caution">
    <text evidence="1">The sequence shown here is derived from an EMBL/GenBank/DDBJ whole genome shotgun (WGS) entry which is preliminary data.</text>
</comment>
<evidence type="ECO:0000313" key="1">
    <source>
        <dbReference type="EMBL" id="RRD30118.1"/>
    </source>
</evidence>
<dbReference type="AlphaFoldDB" id="A0A3P1V8K4"/>